<dbReference type="EC" id="2.8.1.1" evidence="5"/>
<dbReference type="HOGENOM" id="CLU_031618_1_2_6"/>
<dbReference type="InterPro" id="IPR036873">
    <property type="entry name" value="Rhodanese-like_dom_sf"/>
</dbReference>
<dbReference type="Pfam" id="PF00581">
    <property type="entry name" value="Rhodanese"/>
    <property type="match status" value="2"/>
</dbReference>
<accession>Q0A9F8</accession>
<keyword evidence="6" id="KW-1185">Reference proteome</keyword>
<dbReference type="InterPro" id="IPR001763">
    <property type="entry name" value="Rhodanese-like_dom"/>
</dbReference>
<evidence type="ECO:0000313" key="6">
    <source>
        <dbReference type="Proteomes" id="UP000001962"/>
    </source>
</evidence>
<sequence>MKILTSLFAAALLALAPHAGAGDPEARPLAEPEWLQGQLERDDLVVLDVRNALDGGGHDTYLEGHIPGAIHSDYLKAGWRTERQGVPAQLPDVASLERLIRELGISNDDHVVITAAGTDGLDFGSAARIYWTFKVLGHDRVSILNGGFRAWQEAGLPVATGGHERPRSDFAADFRPEMVGTTERLLEWRERGAQLVDNRPQAHYLGRGGHPAARAHGTIPGAKNVEEARLIVDESGRAVDSQRLQQLLAEAGVDPQREIVTFCNTGHWASVGWFALSEIAGHDDVLMYDGSMVEWSADAERPLQVERQGLARLIERFFN</sequence>
<dbReference type="CDD" id="cd01448">
    <property type="entry name" value="TST_Repeat_1"/>
    <property type="match status" value="1"/>
</dbReference>
<proteinExistence type="predicted"/>
<keyword evidence="1 5" id="KW-0808">Transferase</keyword>
<dbReference type="SMART" id="SM00450">
    <property type="entry name" value="RHOD"/>
    <property type="match status" value="2"/>
</dbReference>
<dbReference type="Gene3D" id="3.40.250.10">
    <property type="entry name" value="Rhodanese-like domain"/>
    <property type="match status" value="2"/>
</dbReference>
<keyword evidence="2" id="KW-0677">Repeat</keyword>
<dbReference type="RefSeq" id="WP_011628924.1">
    <property type="nucleotide sequence ID" value="NC_008340.1"/>
</dbReference>
<evidence type="ECO:0000256" key="2">
    <source>
        <dbReference type="ARBA" id="ARBA00022737"/>
    </source>
</evidence>
<dbReference type="GO" id="GO:0004792">
    <property type="term" value="F:thiosulfate-cyanide sulfurtransferase activity"/>
    <property type="evidence" value="ECO:0007669"/>
    <property type="project" value="UniProtKB-EC"/>
</dbReference>
<dbReference type="PROSITE" id="PS50206">
    <property type="entry name" value="RHODANESE_3"/>
    <property type="match status" value="2"/>
</dbReference>
<dbReference type="AlphaFoldDB" id="Q0A9F8"/>
<gene>
    <name evidence="5" type="ordered locus">Mlg_1180</name>
</gene>
<dbReference type="EMBL" id="CP000453">
    <property type="protein sequence ID" value="ABI56529.1"/>
    <property type="molecule type" value="Genomic_DNA"/>
</dbReference>
<dbReference type="SUPFAM" id="SSF52821">
    <property type="entry name" value="Rhodanese/Cell cycle control phosphatase"/>
    <property type="match status" value="2"/>
</dbReference>
<organism evidence="5 6">
    <name type="scientific">Alkalilimnicola ehrlichii (strain ATCC BAA-1101 / DSM 17681 / MLHE-1)</name>
    <dbReference type="NCBI Taxonomy" id="187272"/>
    <lineage>
        <taxon>Bacteria</taxon>
        <taxon>Pseudomonadati</taxon>
        <taxon>Pseudomonadota</taxon>
        <taxon>Gammaproteobacteria</taxon>
        <taxon>Chromatiales</taxon>
        <taxon>Ectothiorhodospiraceae</taxon>
        <taxon>Alkalilimnicola</taxon>
    </lineage>
</organism>
<feature type="domain" description="Rhodanese" evidence="4">
    <location>
        <begin position="189"/>
        <end position="304"/>
    </location>
</feature>
<feature type="signal peptide" evidence="3">
    <location>
        <begin position="1"/>
        <end position="21"/>
    </location>
</feature>
<protein>
    <submittedName>
        <fullName evidence="5">Thiosulfate sulfurtransferase</fullName>
        <ecNumber evidence="5">2.8.1.1</ecNumber>
    </submittedName>
</protein>
<dbReference type="OrthoDB" id="9781034at2"/>
<feature type="domain" description="Rhodanese" evidence="4">
    <location>
        <begin position="40"/>
        <end position="160"/>
    </location>
</feature>
<name>Q0A9F8_ALKEH</name>
<reference evidence="6" key="1">
    <citation type="submission" date="2006-08" db="EMBL/GenBank/DDBJ databases">
        <title>Complete sequence of Alkalilimnicola ehrilichei MLHE-1.</title>
        <authorList>
            <person name="Copeland A."/>
            <person name="Lucas S."/>
            <person name="Lapidus A."/>
            <person name="Barry K."/>
            <person name="Detter J.C."/>
            <person name="Glavina del Rio T."/>
            <person name="Hammon N."/>
            <person name="Israni S."/>
            <person name="Dalin E."/>
            <person name="Tice H."/>
            <person name="Pitluck S."/>
            <person name="Sims D."/>
            <person name="Brettin T."/>
            <person name="Bruce D."/>
            <person name="Han C."/>
            <person name="Tapia R."/>
            <person name="Gilna P."/>
            <person name="Schmutz J."/>
            <person name="Larimer F."/>
            <person name="Land M."/>
            <person name="Hauser L."/>
            <person name="Kyrpides N."/>
            <person name="Mikhailova N."/>
            <person name="Oremland R.S."/>
            <person name="Hoeft S.E."/>
            <person name="Switzer-Blum J."/>
            <person name="Kulp T."/>
            <person name="King G."/>
            <person name="Tabita R."/>
            <person name="Witte B."/>
            <person name="Santini J.M."/>
            <person name="Basu P."/>
            <person name="Hollibaugh J.T."/>
            <person name="Xie G."/>
            <person name="Stolz J.F."/>
            <person name="Richardson P."/>
        </authorList>
    </citation>
    <scope>NUCLEOTIDE SEQUENCE [LARGE SCALE GENOMIC DNA]</scope>
    <source>
        <strain evidence="6">ATCC BAA-1101 / DSM 17681 / MLHE-1</strain>
    </source>
</reference>
<dbReference type="InterPro" id="IPR045078">
    <property type="entry name" value="TST/MPST-like"/>
</dbReference>
<keyword evidence="3" id="KW-0732">Signal</keyword>
<dbReference type="eggNOG" id="COG2897">
    <property type="taxonomic scope" value="Bacteria"/>
</dbReference>
<evidence type="ECO:0000256" key="3">
    <source>
        <dbReference type="SAM" id="SignalP"/>
    </source>
</evidence>
<evidence type="ECO:0000313" key="5">
    <source>
        <dbReference type="EMBL" id="ABI56529.1"/>
    </source>
</evidence>
<dbReference type="PANTHER" id="PTHR11364">
    <property type="entry name" value="THIOSULFATE SULFERTANSFERASE"/>
    <property type="match status" value="1"/>
</dbReference>
<dbReference type="Proteomes" id="UP000001962">
    <property type="component" value="Chromosome"/>
</dbReference>
<evidence type="ECO:0000256" key="1">
    <source>
        <dbReference type="ARBA" id="ARBA00022679"/>
    </source>
</evidence>
<dbReference type="KEGG" id="aeh:Mlg_1180"/>
<feature type="chain" id="PRO_5004167948" evidence="3">
    <location>
        <begin position="22"/>
        <end position="319"/>
    </location>
</feature>
<evidence type="ECO:0000259" key="4">
    <source>
        <dbReference type="PROSITE" id="PS50206"/>
    </source>
</evidence>
<dbReference type="PANTHER" id="PTHR11364:SF27">
    <property type="entry name" value="SULFURTRANSFERASE"/>
    <property type="match status" value="1"/>
</dbReference>